<dbReference type="EMBL" id="ML178817">
    <property type="protein sequence ID" value="TFL05177.1"/>
    <property type="molecule type" value="Genomic_DNA"/>
</dbReference>
<gene>
    <name evidence="4" type="ORF">BDV98DRAFT_561606</name>
</gene>
<keyword evidence="2" id="KW-0479">Metal-binding</keyword>
<protein>
    <recommendedName>
        <fullName evidence="3">Fumarylacetoacetase-like C-terminal domain-containing protein</fullName>
    </recommendedName>
</protein>
<organism evidence="4 5">
    <name type="scientific">Pterulicium gracile</name>
    <dbReference type="NCBI Taxonomy" id="1884261"/>
    <lineage>
        <taxon>Eukaryota</taxon>
        <taxon>Fungi</taxon>
        <taxon>Dikarya</taxon>
        <taxon>Basidiomycota</taxon>
        <taxon>Agaricomycotina</taxon>
        <taxon>Agaricomycetes</taxon>
        <taxon>Agaricomycetidae</taxon>
        <taxon>Agaricales</taxon>
        <taxon>Pleurotineae</taxon>
        <taxon>Pterulaceae</taxon>
        <taxon>Pterulicium</taxon>
    </lineage>
</organism>
<dbReference type="GO" id="GO:0050163">
    <property type="term" value="F:oxaloacetate tautomerase activity"/>
    <property type="evidence" value="ECO:0007669"/>
    <property type="project" value="UniProtKB-ARBA"/>
</dbReference>
<dbReference type="InterPro" id="IPR036663">
    <property type="entry name" value="Fumarylacetoacetase_C_sf"/>
</dbReference>
<dbReference type="SUPFAM" id="SSF56529">
    <property type="entry name" value="FAH"/>
    <property type="match status" value="1"/>
</dbReference>
<reference evidence="4 5" key="1">
    <citation type="journal article" date="2019" name="Nat. Ecol. Evol.">
        <title>Megaphylogeny resolves global patterns of mushroom evolution.</title>
        <authorList>
            <person name="Varga T."/>
            <person name="Krizsan K."/>
            <person name="Foldi C."/>
            <person name="Dima B."/>
            <person name="Sanchez-Garcia M."/>
            <person name="Sanchez-Ramirez S."/>
            <person name="Szollosi G.J."/>
            <person name="Szarkandi J.G."/>
            <person name="Papp V."/>
            <person name="Albert L."/>
            <person name="Andreopoulos W."/>
            <person name="Angelini C."/>
            <person name="Antonin V."/>
            <person name="Barry K.W."/>
            <person name="Bougher N.L."/>
            <person name="Buchanan P."/>
            <person name="Buyck B."/>
            <person name="Bense V."/>
            <person name="Catcheside P."/>
            <person name="Chovatia M."/>
            <person name="Cooper J."/>
            <person name="Damon W."/>
            <person name="Desjardin D."/>
            <person name="Finy P."/>
            <person name="Geml J."/>
            <person name="Haridas S."/>
            <person name="Hughes K."/>
            <person name="Justo A."/>
            <person name="Karasinski D."/>
            <person name="Kautmanova I."/>
            <person name="Kiss B."/>
            <person name="Kocsube S."/>
            <person name="Kotiranta H."/>
            <person name="LaButti K.M."/>
            <person name="Lechner B.E."/>
            <person name="Liimatainen K."/>
            <person name="Lipzen A."/>
            <person name="Lukacs Z."/>
            <person name="Mihaltcheva S."/>
            <person name="Morgado L.N."/>
            <person name="Niskanen T."/>
            <person name="Noordeloos M.E."/>
            <person name="Ohm R.A."/>
            <person name="Ortiz-Santana B."/>
            <person name="Ovrebo C."/>
            <person name="Racz N."/>
            <person name="Riley R."/>
            <person name="Savchenko A."/>
            <person name="Shiryaev A."/>
            <person name="Soop K."/>
            <person name="Spirin V."/>
            <person name="Szebenyi C."/>
            <person name="Tomsovsky M."/>
            <person name="Tulloss R.E."/>
            <person name="Uehling J."/>
            <person name="Grigoriev I.V."/>
            <person name="Vagvolgyi C."/>
            <person name="Papp T."/>
            <person name="Martin F.M."/>
            <person name="Miettinen O."/>
            <person name="Hibbett D.S."/>
            <person name="Nagy L.G."/>
        </authorList>
    </citation>
    <scope>NUCLEOTIDE SEQUENCE [LARGE SCALE GENOMIC DNA]</scope>
    <source>
        <strain evidence="4 5">CBS 309.79</strain>
    </source>
</reference>
<accession>A0A5C3QUW5</accession>
<dbReference type="OrthoDB" id="411064at2759"/>
<evidence type="ECO:0000313" key="5">
    <source>
        <dbReference type="Proteomes" id="UP000305067"/>
    </source>
</evidence>
<dbReference type="PANTHER" id="PTHR11820">
    <property type="entry name" value="ACYLPYRUVASE"/>
    <property type="match status" value="1"/>
</dbReference>
<evidence type="ECO:0000259" key="3">
    <source>
        <dbReference type="Pfam" id="PF01557"/>
    </source>
</evidence>
<dbReference type="FunFam" id="3.90.850.10:FF:000002">
    <property type="entry name" value="2-hydroxyhepta-2,4-diene-1,7-dioate isomerase"/>
    <property type="match status" value="1"/>
</dbReference>
<name>A0A5C3QUW5_9AGAR</name>
<dbReference type="AlphaFoldDB" id="A0A5C3QUW5"/>
<dbReference type="GO" id="GO:0018773">
    <property type="term" value="F:acetylpyruvate hydrolase activity"/>
    <property type="evidence" value="ECO:0007669"/>
    <property type="project" value="TreeGrafter"/>
</dbReference>
<dbReference type="PANTHER" id="PTHR11820:SF7">
    <property type="entry name" value="ACYLPYRUVASE FAHD1, MITOCHONDRIAL"/>
    <property type="match status" value="1"/>
</dbReference>
<proteinExistence type="inferred from homology"/>
<keyword evidence="5" id="KW-1185">Reference proteome</keyword>
<dbReference type="Gene3D" id="3.90.850.10">
    <property type="entry name" value="Fumarylacetoacetase-like, C-terminal domain"/>
    <property type="match status" value="1"/>
</dbReference>
<sequence length="303" mass="32443">MSSSSTSWTRLIRFIAQEDGAEYYGQPVDDSTDVGLAIYSGNTVRAAVVQASSAVDPAARVTSQVLTVKKLLSPIKRSSVGAVVAIGLNYTDHAKEMNLDIPDVPTIFLKARTSITDPNAVIKVPKAALDHIDYEVELAVVLSKDCRDVSPEEALDYVLGYTLANDLTSRNHQALTSQWSHAKSFDAFCPLGPCIVSSRALLDPSNVALTTRLEDQPDRYLQSGNTSSWIFPLAKAISYISQGYTLEAGSVLLTGTPPGIGAGQTPPVWLKHGDVTLLNANHGIGTLVNTFSFEAAPKMNGVH</sequence>
<evidence type="ECO:0000256" key="2">
    <source>
        <dbReference type="ARBA" id="ARBA00022723"/>
    </source>
</evidence>
<dbReference type="GO" id="GO:0046872">
    <property type="term" value="F:metal ion binding"/>
    <property type="evidence" value="ECO:0007669"/>
    <property type="project" value="UniProtKB-KW"/>
</dbReference>
<dbReference type="GO" id="GO:0006107">
    <property type="term" value="P:oxaloacetate metabolic process"/>
    <property type="evidence" value="ECO:0007669"/>
    <property type="project" value="UniProtKB-ARBA"/>
</dbReference>
<dbReference type="Pfam" id="PF01557">
    <property type="entry name" value="FAA_hydrolase"/>
    <property type="match status" value="1"/>
</dbReference>
<evidence type="ECO:0000256" key="1">
    <source>
        <dbReference type="ARBA" id="ARBA00010211"/>
    </source>
</evidence>
<dbReference type="InterPro" id="IPR011234">
    <property type="entry name" value="Fumarylacetoacetase-like_C"/>
</dbReference>
<dbReference type="STRING" id="1884261.A0A5C3QUW5"/>
<dbReference type="Proteomes" id="UP000305067">
    <property type="component" value="Unassembled WGS sequence"/>
</dbReference>
<evidence type="ECO:0000313" key="4">
    <source>
        <dbReference type="EMBL" id="TFL05177.1"/>
    </source>
</evidence>
<feature type="domain" description="Fumarylacetoacetase-like C-terminal" evidence="3">
    <location>
        <begin position="83"/>
        <end position="291"/>
    </location>
</feature>
<comment type="similarity">
    <text evidence="1">Belongs to the FAH family.</text>
</comment>